<evidence type="ECO:0000313" key="1">
    <source>
        <dbReference type="EMBL" id="GMN43494.1"/>
    </source>
</evidence>
<dbReference type="EMBL" id="BTGU01000016">
    <property type="protein sequence ID" value="GMN43494.1"/>
    <property type="molecule type" value="Genomic_DNA"/>
</dbReference>
<proteinExistence type="predicted"/>
<accession>A0AA88DI45</accession>
<name>A0AA88DI45_FICCA</name>
<protein>
    <submittedName>
        <fullName evidence="1">Uncharacterized protein</fullName>
    </submittedName>
</protein>
<organism evidence="1 2">
    <name type="scientific">Ficus carica</name>
    <name type="common">Common fig</name>
    <dbReference type="NCBI Taxonomy" id="3494"/>
    <lineage>
        <taxon>Eukaryota</taxon>
        <taxon>Viridiplantae</taxon>
        <taxon>Streptophyta</taxon>
        <taxon>Embryophyta</taxon>
        <taxon>Tracheophyta</taxon>
        <taxon>Spermatophyta</taxon>
        <taxon>Magnoliopsida</taxon>
        <taxon>eudicotyledons</taxon>
        <taxon>Gunneridae</taxon>
        <taxon>Pentapetalae</taxon>
        <taxon>rosids</taxon>
        <taxon>fabids</taxon>
        <taxon>Rosales</taxon>
        <taxon>Moraceae</taxon>
        <taxon>Ficeae</taxon>
        <taxon>Ficus</taxon>
    </lineage>
</organism>
<dbReference type="Proteomes" id="UP001187192">
    <property type="component" value="Unassembled WGS sequence"/>
</dbReference>
<sequence length="184" mass="20608">MRENSKLLDDGENKTRFRIRLDVESLESEALRFENLERERRGRYSPPFSTMDTGVEVETKFLDGGRGLGRDSRSRSGSGSDLSFGTGVGFQNCGWSQRSGSGFDTGVWDKVGAGFQNRVEFRFWDRGRGFRTGVMVEVGVRDGVEVGFWDRGFGMRVGVGVSTSGVRVRLRVRDRIGFLDGDQN</sequence>
<gene>
    <name evidence="1" type="ORF">TIFTF001_012693</name>
</gene>
<dbReference type="AlphaFoldDB" id="A0AA88DI45"/>
<reference evidence="1" key="1">
    <citation type="submission" date="2023-07" db="EMBL/GenBank/DDBJ databases">
        <title>draft genome sequence of fig (Ficus carica).</title>
        <authorList>
            <person name="Takahashi T."/>
            <person name="Nishimura K."/>
        </authorList>
    </citation>
    <scope>NUCLEOTIDE SEQUENCE</scope>
</reference>
<evidence type="ECO:0000313" key="2">
    <source>
        <dbReference type="Proteomes" id="UP001187192"/>
    </source>
</evidence>
<comment type="caution">
    <text evidence="1">The sequence shown here is derived from an EMBL/GenBank/DDBJ whole genome shotgun (WGS) entry which is preliminary data.</text>
</comment>
<keyword evidence="2" id="KW-1185">Reference proteome</keyword>